<dbReference type="SUPFAM" id="SSF53335">
    <property type="entry name" value="S-adenosyl-L-methionine-dependent methyltransferases"/>
    <property type="match status" value="1"/>
</dbReference>
<dbReference type="PANTHER" id="PTHR12176:SF79">
    <property type="entry name" value="METHYLTRANSFERASE TYPE 11 DOMAIN-CONTAINING PROTEIN"/>
    <property type="match status" value="1"/>
</dbReference>
<dbReference type="CDD" id="cd02440">
    <property type="entry name" value="AdoMet_MTases"/>
    <property type="match status" value="1"/>
</dbReference>
<reference evidence="8" key="1">
    <citation type="journal article" date="2023" name="Commun. Biol.">
        <title>Genome analysis of Parmales, the sister group of diatoms, reveals the evolutionary specialization of diatoms from phago-mixotrophs to photoautotrophs.</title>
        <authorList>
            <person name="Ban H."/>
            <person name="Sato S."/>
            <person name="Yoshikawa S."/>
            <person name="Yamada K."/>
            <person name="Nakamura Y."/>
            <person name="Ichinomiya M."/>
            <person name="Sato N."/>
            <person name="Blanc-Mathieu R."/>
            <person name="Endo H."/>
            <person name="Kuwata A."/>
            <person name="Ogata H."/>
        </authorList>
    </citation>
    <scope>NUCLEOTIDE SEQUENCE [LARGE SCALE GENOMIC DNA]</scope>
</reference>
<feature type="compositionally biased region" description="Acidic residues" evidence="5">
    <location>
        <begin position="425"/>
        <end position="444"/>
    </location>
</feature>
<keyword evidence="3" id="KW-0808">Transferase</keyword>
<keyword evidence="4" id="KW-0175">Coiled coil</keyword>
<dbReference type="GO" id="GO:0032259">
    <property type="term" value="P:methylation"/>
    <property type="evidence" value="ECO:0007669"/>
    <property type="project" value="UniProtKB-KW"/>
</dbReference>
<protein>
    <recommendedName>
        <fullName evidence="6">Methyltransferase domain-containing protein</fullName>
    </recommendedName>
</protein>
<sequence length="444" mass="50208">MAESATKALHDTASISGVETVGDVSAMGSLASGQTSLGVSFMERLRREHVRVHPYGEPTYWDERYENFRREHGQNYSFDWYVDPKKIANVIELHVGEDRGKKILILGCGNSTLSKVLYDMGYRSIVSVDTSNVVISQMQFRYKDCEGLEFLVGDAMKLDSFPDRTFDAVIEKGCLDCIFCSYNTIDNALLAYQEACRLLKPKKGKFISISYGTYETRSAHMKHSKWDVEINPIAYSHGISMFVATKFPDATKKGKLKAMMKYGALFGKNTSKDKWKPQESKKHSTQTRHKDKVASLALQGIVLLTPEEEKDLELDPEKGFHIEDVQDELNDVEKAAKEMEKAAKEQQLKETDEIVGGRIEEIDDETNPADLGSVMAAAFRKRQGFDDSKLRKQASLLKPKQRAKKQSAVWNLAKKTIEARKGTVQDEDAEGQMIDEEEWDELQN</sequence>
<feature type="coiled-coil region" evidence="4">
    <location>
        <begin position="322"/>
        <end position="352"/>
    </location>
</feature>
<dbReference type="Proteomes" id="UP001162640">
    <property type="component" value="Unassembled WGS sequence"/>
</dbReference>
<dbReference type="AlphaFoldDB" id="A0A9W7BKD0"/>
<evidence type="ECO:0000256" key="5">
    <source>
        <dbReference type="SAM" id="MobiDB-lite"/>
    </source>
</evidence>
<evidence type="ECO:0000256" key="4">
    <source>
        <dbReference type="SAM" id="Coils"/>
    </source>
</evidence>
<dbReference type="Pfam" id="PF13847">
    <property type="entry name" value="Methyltransf_31"/>
    <property type="match status" value="1"/>
</dbReference>
<dbReference type="InterPro" id="IPR029063">
    <property type="entry name" value="SAM-dependent_MTases_sf"/>
</dbReference>
<accession>A0A9W7BKD0</accession>
<dbReference type="GO" id="GO:0008168">
    <property type="term" value="F:methyltransferase activity"/>
    <property type="evidence" value="ECO:0007669"/>
    <property type="project" value="UniProtKB-KW"/>
</dbReference>
<dbReference type="InterPro" id="IPR025714">
    <property type="entry name" value="Methyltranfer_dom"/>
</dbReference>
<feature type="domain" description="Methyltransferase" evidence="6">
    <location>
        <begin position="98"/>
        <end position="222"/>
    </location>
</feature>
<organism evidence="7 8">
    <name type="scientific">Triparma laevis f. inornata</name>
    <dbReference type="NCBI Taxonomy" id="1714386"/>
    <lineage>
        <taxon>Eukaryota</taxon>
        <taxon>Sar</taxon>
        <taxon>Stramenopiles</taxon>
        <taxon>Ochrophyta</taxon>
        <taxon>Bolidophyceae</taxon>
        <taxon>Parmales</taxon>
        <taxon>Triparmaceae</taxon>
        <taxon>Triparma</taxon>
    </lineage>
</organism>
<evidence type="ECO:0000256" key="3">
    <source>
        <dbReference type="ARBA" id="ARBA00022679"/>
    </source>
</evidence>
<dbReference type="InterPro" id="IPR051419">
    <property type="entry name" value="Lys/N-term_MeTrsfase_sf"/>
</dbReference>
<proteinExistence type="inferred from homology"/>
<evidence type="ECO:0000256" key="2">
    <source>
        <dbReference type="ARBA" id="ARBA00022603"/>
    </source>
</evidence>
<dbReference type="PANTHER" id="PTHR12176">
    <property type="entry name" value="SAM-DEPENDENT METHYLTRANSFERASE SUPERFAMILY PROTEIN"/>
    <property type="match status" value="1"/>
</dbReference>
<comment type="caution">
    <text evidence="7">The sequence shown here is derived from an EMBL/GenBank/DDBJ whole genome shotgun (WGS) entry which is preliminary data.</text>
</comment>
<keyword evidence="2" id="KW-0489">Methyltransferase</keyword>
<name>A0A9W7BKD0_9STRA</name>
<evidence type="ECO:0000313" key="7">
    <source>
        <dbReference type="EMBL" id="GMH90091.1"/>
    </source>
</evidence>
<evidence type="ECO:0000256" key="1">
    <source>
        <dbReference type="ARBA" id="ARBA00008361"/>
    </source>
</evidence>
<feature type="region of interest" description="Disordered" evidence="5">
    <location>
        <begin position="420"/>
        <end position="444"/>
    </location>
</feature>
<evidence type="ECO:0000259" key="6">
    <source>
        <dbReference type="Pfam" id="PF13847"/>
    </source>
</evidence>
<dbReference type="EMBL" id="BLQM01000442">
    <property type="protein sequence ID" value="GMH90091.1"/>
    <property type="molecule type" value="Genomic_DNA"/>
</dbReference>
<dbReference type="Gene3D" id="3.40.50.150">
    <property type="entry name" value="Vaccinia Virus protein VP39"/>
    <property type="match status" value="1"/>
</dbReference>
<comment type="similarity">
    <text evidence="1">Belongs to the methyltransferase superfamily.</text>
</comment>
<evidence type="ECO:0000313" key="8">
    <source>
        <dbReference type="Proteomes" id="UP001162640"/>
    </source>
</evidence>
<gene>
    <name evidence="7" type="ORF">TL16_g11662</name>
</gene>